<dbReference type="InterPro" id="IPR016186">
    <property type="entry name" value="C-type_lectin-like/link_sf"/>
</dbReference>
<dbReference type="InterPro" id="IPR050976">
    <property type="entry name" value="Snaclec"/>
</dbReference>
<dbReference type="STRING" id="31234.E3NGM4"/>
<name>E3NGM4_CAERE</name>
<keyword evidence="1" id="KW-1015">Disulfide bond</keyword>
<evidence type="ECO:0000256" key="2">
    <source>
        <dbReference type="SAM" id="SignalP"/>
    </source>
</evidence>
<dbReference type="HOGENOM" id="CLU_037161_1_0_1"/>
<protein>
    <recommendedName>
        <fullName evidence="3">C-type lectin domain-containing protein</fullName>
    </recommendedName>
</protein>
<dbReference type="Pfam" id="PF00059">
    <property type="entry name" value="Lectin_C"/>
    <property type="match status" value="1"/>
</dbReference>
<accession>E3NGM4</accession>
<reference evidence="4" key="1">
    <citation type="submission" date="2007-07" db="EMBL/GenBank/DDBJ databases">
        <title>PCAP assembly of the Caenorhabditis remanei genome.</title>
        <authorList>
            <consortium name="The Caenorhabditis remanei Sequencing Consortium"/>
            <person name="Wilson R.K."/>
        </authorList>
    </citation>
    <scope>NUCLEOTIDE SEQUENCE [LARGE SCALE GENOMIC DNA]</scope>
    <source>
        <strain evidence="4">PB4641</strain>
    </source>
</reference>
<dbReference type="InParanoid" id="E3NGM4"/>
<dbReference type="SUPFAM" id="SSF56436">
    <property type="entry name" value="C-type lectin-like"/>
    <property type="match status" value="2"/>
</dbReference>
<dbReference type="Gene3D" id="3.10.100.10">
    <property type="entry name" value="Mannose-Binding Protein A, subunit A"/>
    <property type="match status" value="2"/>
</dbReference>
<dbReference type="OrthoDB" id="5787727at2759"/>
<dbReference type="PANTHER" id="PTHR22991">
    <property type="entry name" value="PROTEIN CBG13490"/>
    <property type="match status" value="1"/>
</dbReference>
<feature type="signal peptide" evidence="2">
    <location>
        <begin position="1"/>
        <end position="23"/>
    </location>
</feature>
<dbReference type="PANTHER" id="PTHR22991:SF43">
    <property type="entry name" value="C-TYPE LECTIN-RELATED"/>
    <property type="match status" value="1"/>
</dbReference>
<organism evidence="5">
    <name type="scientific">Caenorhabditis remanei</name>
    <name type="common">Caenorhabditis vulgaris</name>
    <dbReference type="NCBI Taxonomy" id="31234"/>
    <lineage>
        <taxon>Eukaryota</taxon>
        <taxon>Metazoa</taxon>
        <taxon>Ecdysozoa</taxon>
        <taxon>Nematoda</taxon>
        <taxon>Chromadorea</taxon>
        <taxon>Rhabditida</taxon>
        <taxon>Rhabditina</taxon>
        <taxon>Rhabditomorpha</taxon>
        <taxon>Rhabditoidea</taxon>
        <taxon>Rhabditidae</taxon>
        <taxon>Peloderinae</taxon>
        <taxon>Caenorhabditis</taxon>
    </lineage>
</organism>
<evidence type="ECO:0000313" key="5">
    <source>
        <dbReference type="Proteomes" id="UP000008281"/>
    </source>
</evidence>
<dbReference type="eggNOG" id="KOG4297">
    <property type="taxonomic scope" value="Eukaryota"/>
</dbReference>
<sequence>MKLNTELFCFFLLISLFFDVISSTCTNGFSEIYKNCYKILPESLTKADAKTRCERDYGAAILTIHNAVRPLPDFVCQILKFQADDFISKYMQGVGVTRLWLGLYCDHSTPESCLWDYGQGNALLTNRFLSDSPDISKGKCVYMDGKSGNWSSVDCEEKMPYMCELPQTLEDPSCDHNYYGYCYIPHSTLLAYGDAQKVCTQNNADLISIHSEFENVFVSNIFKTPGAILIGGVALSKGTIIWTDFSLSSGYNNIQSFNTGNCLFMNVYTDNDTDGFWYVDVCSS</sequence>
<dbReference type="AlphaFoldDB" id="E3NGM4"/>
<dbReference type="InterPro" id="IPR018378">
    <property type="entry name" value="C-type_lectin_CS"/>
</dbReference>
<dbReference type="OMA" id="IGFTHIN"/>
<evidence type="ECO:0000259" key="3">
    <source>
        <dbReference type="PROSITE" id="PS50041"/>
    </source>
</evidence>
<feature type="domain" description="C-type lectin" evidence="3">
    <location>
        <begin position="32"/>
        <end position="164"/>
    </location>
</feature>
<dbReference type="EMBL" id="DS268656">
    <property type="protein sequence ID" value="EFO97139.1"/>
    <property type="molecule type" value="Genomic_DNA"/>
</dbReference>
<dbReference type="InterPro" id="IPR001304">
    <property type="entry name" value="C-type_lectin-like"/>
</dbReference>
<evidence type="ECO:0000256" key="1">
    <source>
        <dbReference type="ARBA" id="ARBA00023157"/>
    </source>
</evidence>
<feature type="chain" id="PRO_5003176574" description="C-type lectin domain-containing protein" evidence="2">
    <location>
        <begin position="24"/>
        <end position="284"/>
    </location>
</feature>
<evidence type="ECO:0000313" key="4">
    <source>
        <dbReference type="EMBL" id="EFO97139.1"/>
    </source>
</evidence>
<dbReference type="PROSITE" id="PS00615">
    <property type="entry name" value="C_TYPE_LECTIN_1"/>
    <property type="match status" value="1"/>
</dbReference>
<feature type="domain" description="C-type lectin" evidence="3">
    <location>
        <begin position="178"/>
        <end position="284"/>
    </location>
</feature>
<dbReference type="SMART" id="SM00034">
    <property type="entry name" value="CLECT"/>
    <property type="match status" value="2"/>
</dbReference>
<proteinExistence type="predicted"/>
<keyword evidence="5" id="KW-1185">Reference proteome</keyword>
<gene>
    <name evidence="4" type="ORF">CRE_30211</name>
</gene>
<dbReference type="CDD" id="cd00037">
    <property type="entry name" value="CLECT"/>
    <property type="match status" value="2"/>
</dbReference>
<dbReference type="InterPro" id="IPR016187">
    <property type="entry name" value="CTDL_fold"/>
</dbReference>
<dbReference type="Proteomes" id="UP000008281">
    <property type="component" value="Unassembled WGS sequence"/>
</dbReference>
<keyword evidence="2" id="KW-0732">Signal</keyword>
<dbReference type="PROSITE" id="PS50041">
    <property type="entry name" value="C_TYPE_LECTIN_2"/>
    <property type="match status" value="2"/>
</dbReference>